<evidence type="ECO:0000256" key="9">
    <source>
        <dbReference type="SAM" id="Phobius"/>
    </source>
</evidence>
<dbReference type="PANTHER" id="PTHR12692">
    <property type="entry name" value="DOLICHYL-DIPHOSPHOOLIGOSACCHARIDE--PROTEIN GLYCOSYLTRANSFERASE-RELATED"/>
    <property type="match status" value="1"/>
</dbReference>
<feature type="signal peptide" evidence="10">
    <location>
        <begin position="1"/>
        <end position="19"/>
    </location>
</feature>
<dbReference type="Gene3D" id="3.40.30.10">
    <property type="entry name" value="Glutaredoxin"/>
    <property type="match status" value="1"/>
</dbReference>
<keyword evidence="12" id="KW-1185">Reference proteome</keyword>
<organism evidence="11 12">
    <name type="scientific">Exidia glandulosa HHB12029</name>
    <dbReference type="NCBI Taxonomy" id="1314781"/>
    <lineage>
        <taxon>Eukaryota</taxon>
        <taxon>Fungi</taxon>
        <taxon>Dikarya</taxon>
        <taxon>Basidiomycota</taxon>
        <taxon>Agaricomycotina</taxon>
        <taxon>Agaricomycetes</taxon>
        <taxon>Auriculariales</taxon>
        <taxon>Exidiaceae</taxon>
        <taxon>Exidia</taxon>
    </lineage>
</organism>
<keyword evidence="6" id="KW-0256">Endoplasmic reticulum</keyword>
<keyword evidence="4 9" id="KW-0812">Transmembrane</keyword>
<feature type="transmembrane region" description="Helical" evidence="9">
    <location>
        <begin position="290"/>
        <end position="311"/>
    </location>
</feature>
<keyword evidence="8 9" id="KW-0472">Membrane</keyword>
<proteinExistence type="inferred from homology"/>
<feature type="transmembrane region" description="Helical" evidence="9">
    <location>
        <begin position="176"/>
        <end position="199"/>
    </location>
</feature>
<comment type="subcellular location">
    <subcellularLocation>
        <location evidence="2">Endoplasmic reticulum membrane</location>
        <topology evidence="2">Multi-pass membrane protein</topology>
    </subcellularLocation>
</comment>
<dbReference type="OrthoDB" id="67566at2759"/>
<dbReference type="PANTHER" id="PTHR12692:SF0">
    <property type="entry name" value="GH11935P"/>
    <property type="match status" value="1"/>
</dbReference>
<gene>
    <name evidence="11" type="ORF">EXIGLDRAFT_628832</name>
</gene>
<evidence type="ECO:0000313" key="12">
    <source>
        <dbReference type="Proteomes" id="UP000077266"/>
    </source>
</evidence>
<feature type="chain" id="PRO_5007869908" evidence="10">
    <location>
        <begin position="20"/>
        <end position="322"/>
    </location>
</feature>
<evidence type="ECO:0000256" key="4">
    <source>
        <dbReference type="ARBA" id="ARBA00022692"/>
    </source>
</evidence>
<dbReference type="GO" id="GO:0018279">
    <property type="term" value="P:protein N-linked glycosylation via asparagine"/>
    <property type="evidence" value="ECO:0007669"/>
    <property type="project" value="TreeGrafter"/>
</dbReference>
<evidence type="ECO:0000256" key="10">
    <source>
        <dbReference type="SAM" id="SignalP"/>
    </source>
</evidence>
<evidence type="ECO:0000256" key="8">
    <source>
        <dbReference type="ARBA" id="ARBA00023136"/>
    </source>
</evidence>
<dbReference type="AlphaFoldDB" id="A0A165ZBD4"/>
<evidence type="ECO:0000313" key="11">
    <source>
        <dbReference type="EMBL" id="KZV81199.1"/>
    </source>
</evidence>
<feature type="transmembrane region" description="Helical" evidence="9">
    <location>
        <begin position="257"/>
        <end position="278"/>
    </location>
</feature>
<dbReference type="FunCoup" id="A0A165ZBD4">
    <property type="interactions" value="277"/>
</dbReference>
<dbReference type="Pfam" id="PF04756">
    <property type="entry name" value="OST3_OST6"/>
    <property type="match status" value="1"/>
</dbReference>
<dbReference type="InterPro" id="IPR021149">
    <property type="entry name" value="OligosaccharylTrfase_OST3/OST6"/>
</dbReference>
<dbReference type="InParanoid" id="A0A165ZBD4"/>
<accession>A0A165ZBD4</accession>
<dbReference type="InterPro" id="IPR036249">
    <property type="entry name" value="Thioredoxin-like_sf"/>
</dbReference>
<keyword evidence="7 9" id="KW-1133">Transmembrane helix</keyword>
<dbReference type="GO" id="GO:0008250">
    <property type="term" value="C:oligosaccharyltransferase complex"/>
    <property type="evidence" value="ECO:0007669"/>
    <property type="project" value="TreeGrafter"/>
</dbReference>
<dbReference type="STRING" id="1314781.A0A165ZBD4"/>
<dbReference type="EMBL" id="KV426409">
    <property type="protein sequence ID" value="KZV81199.1"/>
    <property type="molecule type" value="Genomic_DNA"/>
</dbReference>
<dbReference type="SUPFAM" id="SSF52833">
    <property type="entry name" value="Thioredoxin-like"/>
    <property type="match status" value="1"/>
</dbReference>
<comment type="function">
    <text evidence="1">Subunit of the oligosaccharyl transferase (OST) complex that catalyzes the initial transfer of a defined glycan (Glc(3)Man(9)GlcNAc(2) in eukaryotes) from the lipid carrier dolichol-pyrophosphate to an asparagine residue within an Asn-X-Ser/Thr consensus motif in nascent polypeptide chains, the first step in protein N-glycosylation. N-glycosylation occurs cotranslationally and the complex associates with the Sec61 complex at the channel-forming translocon complex that mediates protein translocation across the endoplasmic reticulum (ER). All subunits are required for a maximal enzyme activity.</text>
</comment>
<sequence length="322" mass="34973">MRLAQLAAALFALPALVWADAESAADKFASLAAANGGVVKLDSKLFRELTASNREWSASIQLTALGASFKCAPCKEFDPTFKAAGKAWSKASAAHRKEHFFASIDFENGQDVFRDLGLQSAPVLLTYTPMKGPRAAAIPRSEPVTYNFQENGFKVDELVEDLSHFTPVPIPYSKPLPYALIFTVAVSVVSLVLLAPYLLPVLTSRWTWAAVTIYTILIMVGGQMFVRIRNSPYAYPGRNGGVSWIVGGYQNQLGAEVHVVAAVYGLLAFTVVALNSIVTRVASPTKQRTGVLLWSAVLMVGFSGLIALFRVKSPSYPFKLFF</sequence>
<comment type="similarity">
    <text evidence="3">Belongs to the OST3/OST6 family.</text>
</comment>
<protein>
    <submittedName>
        <fullName evidence="11">Dolichyl-diphosphooligosaccharide-protein glycotransferase</fullName>
    </submittedName>
</protein>
<evidence type="ECO:0000256" key="5">
    <source>
        <dbReference type="ARBA" id="ARBA00022729"/>
    </source>
</evidence>
<keyword evidence="11" id="KW-0808">Transferase</keyword>
<dbReference type="Proteomes" id="UP000077266">
    <property type="component" value="Unassembled WGS sequence"/>
</dbReference>
<evidence type="ECO:0000256" key="1">
    <source>
        <dbReference type="ARBA" id="ARBA00002791"/>
    </source>
</evidence>
<evidence type="ECO:0000256" key="3">
    <source>
        <dbReference type="ARBA" id="ARBA00009561"/>
    </source>
</evidence>
<evidence type="ECO:0000256" key="7">
    <source>
        <dbReference type="ARBA" id="ARBA00022989"/>
    </source>
</evidence>
<reference evidence="11 12" key="1">
    <citation type="journal article" date="2016" name="Mol. Biol. Evol.">
        <title>Comparative Genomics of Early-Diverging Mushroom-Forming Fungi Provides Insights into the Origins of Lignocellulose Decay Capabilities.</title>
        <authorList>
            <person name="Nagy L.G."/>
            <person name="Riley R."/>
            <person name="Tritt A."/>
            <person name="Adam C."/>
            <person name="Daum C."/>
            <person name="Floudas D."/>
            <person name="Sun H."/>
            <person name="Yadav J.S."/>
            <person name="Pangilinan J."/>
            <person name="Larsson K.H."/>
            <person name="Matsuura K."/>
            <person name="Barry K."/>
            <person name="Labutti K."/>
            <person name="Kuo R."/>
            <person name="Ohm R.A."/>
            <person name="Bhattacharya S.S."/>
            <person name="Shirouzu T."/>
            <person name="Yoshinaga Y."/>
            <person name="Martin F.M."/>
            <person name="Grigoriev I.V."/>
            <person name="Hibbett D.S."/>
        </authorList>
    </citation>
    <scope>NUCLEOTIDE SEQUENCE [LARGE SCALE GENOMIC DNA]</scope>
    <source>
        <strain evidence="11 12">HHB12029</strain>
    </source>
</reference>
<evidence type="ECO:0000256" key="2">
    <source>
        <dbReference type="ARBA" id="ARBA00004477"/>
    </source>
</evidence>
<name>A0A165ZBD4_EXIGL</name>
<dbReference type="GO" id="GO:0016740">
    <property type="term" value="F:transferase activity"/>
    <property type="evidence" value="ECO:0007669"/>
    <property type="project" value="UniProtKB-KW"/>
</dbReference>
<evidence type="ECO:0000256" key="6">
    <source>
        <dbReference type="ARBA" id="ARBA00022824"/>
    </source>
</evidence>
<keyword evidence="5 10" id="KW-0732">Signal</keyword>
<feature type="transmembrane region" description="Helical" evidence="9">
    <location>
        <begin position="206"/>
        <end position="226"/>
    </location>
</feature>